<gene>
    <name evidence="2" type="ORF">LLUT_LOCUS24303</name>
</gene>
<organism evidence="2 3">
    <name type="scientific">Lupinus luteus</name>
    <name type="common">European yellow lupine</name>
    <dbReference type="NCBI Taxonomy" id="3873"/>
    <lineage>
        <taxon>Eukaryota</taxon>
        <taxon>Viridiplantae</taxon>
        <taxon>Streptophyta</taxon>
        <taxon>Embryophyta</taxon>
        <taxon>Tracheophyta</taxon>
        <taxon>Spermatophyta</taxon>
        <taxon>Magnoliopsida</taxon>
        <taxon>eudicotyledons</taxon>
        <taxon>Gunneridae</taxon>
        <taxon>Pentapetalae</taxon>
        <taxon>rosids</taxon>
        <taxon>fabids</taxon>
        <taxon>Fabales</taxon>
        <taxon>Fabaceae</taxon>
        <taxon>Papilionoideae</taxon>
        <taxon>50 kb inversion clade</taxon>
        <taxon>genistoids sensu lato</taxon>
        <taxon>core genistoids</taxon>
        <taxon>Genisteae</taxon>
        <taxon>Lupinus</taxon>
    </lineage>
</organism>
<dbReference type="Proteomes" id="UP001497480">
    <property type="component" value="Unassembled WGS sequence"/>
</dbReference>
<evidence type="ECO:0000313" key="2">
    <source>
        <dbReference type="EMBL" id="CAL0323243.1"/>
    </source>
</evidence>
<accession>A0AAV1XPK3</accession>
<dbReference type="PANTHER" id="PTHR31210:SF94">
    <property type="entry name" value="LYSINE KETOGLUTARATE REDUCTASE TRANS-SPLICING-LIKE PROTEIN"/>
    <property type="match status" value="1"/>
</dbReference>
<keyword evidence="1" id="KW-0812">Transmembrane</keyword>
<sequence length="402" mass="46829">MRIPIRSGNIRNSNQKMRLIVAAFSGTILGFFLGILFPTLSLTEINLQSSLFPSIDLPYVEADFSTKSIRDALTSFTSNRRSMSNGLDTLDNTKIWVPTNPRGAERLPAGIVNSESDFYLRRLWGLPQKDPSFKPKYLVTFTVGYDQKDNINAAVKKFSENFTIMLFHYDGRVSEWDRFKWSKRAIHISARKQTKWWYAKRFLHPHIVAPYDYIFIWDEDLGTKHFDAEEYLKLVRKYDLEISQPGLDPSSSYNWQMTKKKDHGEVHKDVKERDGWCSSSHLPPCAAFVEIMAPVFSRDAWRCVWHMIQNDLVHGWGLDFAMRKCVKTPHKKIGVVDTQWVLHQSVPTLGNQGQADGRRAPWEGVRERCHREWAMFQERMANAERDYFQEMGVFPFNFSIDI</sequence>
<evidence type="ECO:0000313" key="3">
    <source>
        <dbReference type="Proteomes" id="UP001497480"/>
    </source>
</evidence>
<reference evidence="2 3" key="1">
    <citation type="submission" date="2024-03" db="EMBL/GenBank/DDBJ databases">
        <authorList>
            <person name="Martinez-Hernandez J."/>
        </authorList>
    </citation>
    <scope>NUCLEOTIDE SEQUENCE [LARGE SCALE GENOMIC DNA]</scope>
</reference>
<name>A0AAV1XPK3_LUPLU</name>
<dbReference type="PANTHER" id="PTHR31210">
    <property type="entry name" value="OS06G0731900 PROTEIN"/>
    <property type="match status" value="1"/>
</dbReference>
<keyword evidence="1" id="KW-0472">Membrane</keyword>
<dbReference type="EMBL" id="CAXHTB010000017">
    <property type="protein sequence ID" value="CAL0323243.1"/>
    <property type="molecule type" value="Genomic_DNA"/>
</dbReference>
<dbReference type="Pfam" id="PF05212">
    <property type="entry name" value="DUF707"/>
    <property type="match status" value="1"/>
</dbReference>
<feature type="transmembrane region" description="Helical" evidence="1">
    <location>
        <begin position="20"/>
        <end position="40"/>
    </location>
</feature>
<dbReference type="InterPro" id="IPR007877">
    <property type="entry name" value="DUF707"/>
</dbReference>
<dbReference type="AlphaFoldDB" id="A0AAV1XPK3"/>
<comment type="caution">
    <text evidence="2">The sequence shown here is derived from an EMBL/GenBank/DDBJ whole genome shotgun (WGS) entry which is preliminary data.</text>
</comment>
<keyword evidence="3" id="KW-1185">Reference proteome</keyword>
<evidence type="ECO:0000256" key="1">
    <source>
        <dbReference type="SAM" id="Phobius"/>
    </source>
</evidence>
<protein>
    <submittedName>
        <fullName evidence="2">Uncharacterized protein</fullName>
    </submittedName>
</protein>
<keyword evidence="1" id="KW-1133">Transmembrane helix</keyword>
<proteinExistence type="predicted"/>